<organism evidence="7 8">
    <name type="scientific">Candidatus Kaiserbacteria bacterium RIFCSPLOWO2_01_FULL_51_21</name>
    <dbReference type="NCBI Taxonomy" id="1798508"/>
    <lineage>
        <taxon>Bacteria</taxon>
        <taxon>Candidatus Kaiseribacteriota</taxon>
    </lineage>
</organism>
<sequence length="165" mass="17871">MAITTDDIKALRGETGVSVMQIKKALEEAGGDRAKALVLLQKKGAMIAEKKADRTLGAGAVSAYIHSTKMIGSMVMLSCETDFVAKNEEFLKLAYAVAMQVAATNPDYLSRADIPAGALAEADRILLEQSFIKDEGKTVKDLIDAAVQKFGERIEIGRFIRFSTR</sequence>
<dbReference type="GO" id="GO:0005737">
    <property type="term" value="C:cytoplasm"/>
    <property type="evidence" value="ECO:0007669"/>
    <property type="project" value="UniProtKB-SubCell"/>
</dbReference>
<dbReference type="InterPro" id="IPR036402">
    <property type="entry name" value="EF-Ts_dimer_sf"/>
</dbReference>
<evidence type="ECO:0000313" key="8">
    <source>
        <dbReference type="Proteomes" id="UP000179115"/>
    </source>
</evidence>
<comment type="function">
    <text evidence="5">Associates with the EF-Tu.GDP complex and induces the exchange of GDP to GTP. It remains bound to the aminoacyl-tRNA.EF-Tu.GTP complex up to the GTP hydrolysis stage on the ribosome.</text>
</comment>
<dbReference type="STRING" id="1798508.A3A35_03005"/>
<accession>A0A1F6ECX3</accession>
<dbReference type="AlphaFoldDB" id="A0A1F6ECX3"/>
<reference evidence="7 8" key="1">
    <citation type="journal article" date="2016" name="Nat. Commun.">
        <title>Thousands of microbial genomes shed light on interconnected biogeochemical processes in an aquifer system.</title>
        <authorList>
            <person name="Anantharaman K."/>
            <person name="Brown C.T."/>
            <person name="Hug L.A."/>
            <person name="Sharon I."/>
            <person name="Castelle C.J."/>
            <person name="Probst A.J."/>
            <person name="Thomas B.C."/>
            <person name="Singh A."/>
            <person name="Wilkins M.J."/>
            <person name="Karaoz U."/>
            <person name="Brodie E.L."/>
            <person name="Williams K.H."/>
            <person name="Hubbard S.S."/>
            <person name="Banfield J.F."/>
        </authorList>
    </citation>
    <scope>NUCLEOTIDE SEQUENCE [LARGE SCALE GENOMIC DNA]</scope>
</reference>
<dbReference type="EMBL" id="MFLV01000016">
    <property type="protein sequence ID" value="OGG71533.1"/>
    <property type="molecule type" value="Genomic_DNA"/>
</dbReference>
<name>A0A1F6ECX3_9BACT</name>
<evidence type="ECO:0000256" key="2">
    <source>
        <dbReference type="ARBA" id="ARBA00016956"/>
    </source>
</evidence>
<dbReference type="SUPFAM" id="SSF46934">
    <property type="entry name" value="UBA-like"/>
    <property type="match status" value="1"/>
</dbReference>
<comment type="caution">
    <text evidence="7">The sequence shown here is derived from an EMBL/GenBank/DDBJ whole genome shotgun (WGS) entry which is preliminary data.</text>
</comment>
<dbReference type="InterPro" id="IPR014039">
    <property type="entry name" value="Transl_elong_EFTs/EF1B_dimer"/>
</dbReference>
<dbReference type="SUPFAM" id="SSF54713">
    <property type="entry name" value="Elongation factor Ts (EF-Ts), dimerisation domain"/>
    <property type="match status" value="1"/>
</dbReference>
<proteinExistence type="inferred from homology"/>
<evidence type="ECO:0000256" key="4">
    <source>
        <dbReference type="ARBA" id="ARBA00022917"/>
    </source>
</evidence>
<keyword evidence="4 5" id="KW-0648">Protein biosynthesis</keyword>
<evidence type="ECO:0000259" key="6">
    <source>
        <dbReference type="Pfam" id="PF00889"/>
    </source>
</evidence>
<protein>
    <recommendedName>
        <fullName evidence="2 5">Elongation factor Ts</fullName>
        <shortName evidence="5">EF-Ts</shortName>
    </recommendedName>
</protein>
<dbReference type="FunFam" id="1.10.8.10:FF:000001">
    <property type="entry name" value="Elongation factor Ts"/>
    <property type="match status" value="1"/>
</dbReference>
<evidence type="ECO:0000256" key="3">
    <source>
        <dbReference type="ARBA" id="ARBA00022768"/>
    </source>
</evidence>
<dbReference type="Pfam" id="PF00889">
    <property type="entry name" value="EF_TS"/>
    <property type="match status" value="1"/>
</dbReference>
<feature type="domain" description="Translation elongation factor EFTs/EF1B dimerisation" evidence="6">
    <location>
        <begin position="52"/>
        <end position="129"/>
    </location>
</feature>
<keyword evidence="3 5" id="KW-0251">Elongation factor</keyword>
<comment type="subcellular location">
    <subcellularLocation>
        <location evidence="5">Cytoplasm</location>
    </subcellularLocation>
</comment>
<dbReference type="Gene3D" id="1.10.8.10">
    <property type="entry name" value="DNA helicase RuvA subunit, C-terminal domain"/>
    <property type="match status" value="1"/>
</dbReference>
<keyword evidence="5" id="KW-0963">Cytoplasm</keyword>
<dbReference type="InterPro" id="IPR001816">
    <property type="entry name" value="Transl_elong_EFTs/EF1B"/>
</dbReference>
<comment type="similarity">
    <text evidence="1 5">Belongs to the EF-Ts family.</text>
</comment>
<dbReference type="PANTHER" id="PTHR11741">
    <property type="entry name" value="ELONGATION FACTOR TS"/>
    <property type="match status" value="1"/>
</dbReference>
<evidence type="ECO:0000256" key="1">
    <source>
        <dbReference type="ARBA" id="ARBA00005532"/>
    </source>
</evidence>
<dbReference type="GO" id="GO:0003746">
    <property type="term" value="F:translation elongation factor activity"/>
    <property type="evidence" value="ECO:0007669"/>
    <property type="project" value="UniProtKB-UniRule"/>
</dbReference>
<evidence type="ECO:0000313" key="7">
    <source>
        <dbReference type="EMBL" id="OGG71533.1"/>
    </source>
</evidence>
<dbReference type="HAMAP" id="MF_00050">
    <property type="entry name" value="EF_Ts"/>
    <property type="match status" value="1"/>
</dbReference>
<feature type="region of interest" description="Involved in Mg(2+) ion dislocation from EF-Tu" evidence="5">
    <location>
        <begin position="81"/>
        <end position="84"/>
    </location>
</feature>
<dbReference type="Proteomes" id="UP000179115">
    <property type="component" value="Unassembled WGS sequence"/>
</dbReference>
<dbReference type="Gene3D" id="3.30.479.20">
    <property type="entry name" value="Elongation factor Ts, dimerisation domain"/>
    <property type="match status" value="1"/>
</dbReference>
<dbReference type="InterPro" id="IPR009060">
    <property type="entry name" value="UBA-like_sf"/>
</dbReference>
<evidence type="ECO:0000256" key="5">
    <source>
        <dbReference type="HAMAP-Rule" id="MF_00050"/>
    </source>
</evidence>
<gene>
    <name evidence="5" type="primary">tsf</name>
    <name evidence="7" type="ORF">A3A35_03005</name>
</gene>
<dbReference type="PANTHER" id="PTHR11741:SF0">
    <property type="entry name" value="ELONGATION FACTOR TS, MITOCHONDRIAL"/>
    <property type="match status" value="1"/>
</dbReference>